<dbReference type="Pfam" id="PF00104">
    <property type="entry name" value="Hormone_recep"/>
    <property type="match status" value="1"/>
</dbReference>
<evidence type="ECO:0000313" key="3">
    <source>
        <dbReference type="Proteomes" id="UP000005239"/>
    </source>
</evidence>
<dbReference type="PANTHER" id="PTHR46011:SF6">
    <property type="entry name" value="HIGH ZINC ACTIVATED NUCLEAR RECEPTOR PROTEIN"/>
    <property type="match status" value="1"/>
</dbReference>
<dbReference type="PANTHER" id="PTHR46011">
    <property type="entry name" value="NUCLEAR HORMONE RECEPTOR FAMILY MEMBER NHR-86-RELATED"/>
    <property type="match status" value="1"/>
</dbReference>
<dbReference type="AlphaFoldDB" id="A0A2A6D2E5"/>
<accession>A0A2A6D2E5</accession>
<dbReference type="EnsemblMetazoa" id="PPA32593.1">
    <property type="protein sequence ID" value="PPA32593.1"/>
    <property type="gene ID" value="WBGene00205454"/>
</dbReference>
<feature type="compositionally biased region" description="Basic and acidic residues" evidence="1">
    <location>
        <begin position="332"/>
        <end position="342"/>
    </location>
</feature>
<dbReference type="Pfam" id="PF00105">
    <property type="entry name" value="zf-C4"/>
    <property type="match status" value="1"/>
</dbReference>
<dbReference type="PROSITE" id="PS51030">
    <property type="entry name" value="NUCLEAR_REC_DBD_2"/>
    <property type="match status" value="1"/>
</dbReference>
<protein>
    <submittedName>
        <fullName evidence="2">Nuclear receptor</fullName>
    </submittedName>
</protein>
<dbReference type="SMART" id="SM00399">
    <property type="entry name" value="ZnF_C4"/>
    <property type="match status" value="1"/>
</dbReference>
<feature type="region of interest" description="Disordered" evidence="1">
    <location>
        <begin position="321"/>
        <end position="362"/>
    </location>
</feature>
<dbReference type="SUPFAM" id="SSF48508">
    <property type="entry name" value="Nuclear receptor ligand-binding domain"/>
    <property type="match status" value="1"/>
</dbReference>
<keyword evidence="3" id="KW-1185">Reference proteome</keyword>
<dbReference type="InterPro" id="IPR013088">
    <property type="entry name" value="Znf_NHR/GATA"/>
</dbReference>
<proteinExistence type="predicted"/>
<name>A0A2A6D2E5_PRIPA</name>
<dbReference type="Proteomes" id="UP000005239">
    <property type="component" value="Unassembled WGS sequence"/>
</dbReference>
<reference evidence="3" key="1">
    <citation type="journal article" date="2008" name="Nat. Genet.">
        <title>The Pristionchus pacificus genome provides a unique perspective on nematode lifestyle and parasitism.</title>
        <authorList>
            <person name="Dieterich C."/>
            <person name="Clifton S.W."/>
            <person name="Schuster L.N."/>
            <person name="Chinwalla A."/>
            <person name="Delehaunty K."/>
            <person name="Dinkelacker I."/>
            <person name="Fulton L."/>
            <person name="Fulton R."/>
            <person name="Godfrey J."/>
            <person name="Minx P."/>
            <person name="Mitreva M."/>
            <person name="Roeseler W."/>
            <person name="Tian H."/>
            <person name="Witte H."/>
            <person name="Yang S.P."/>
            <person name="Wilson R.K."/>
            <person name="Sommer R.J."/>
        </authorList>
    </citation>
    <scope>NUCLEOTIDE SEQUENCE [LARGE SCALE GENOMIC DNA]</scope>
    <source>
        <strain evidence="3">PS312</strain>
    </source>
</reference>
<dbReference type="GO" id="GO:0043565">
    <property type="term" value="F:sequence-specific DNA binding"/>
    <property type="evidence" value="ECO:0007669"/>
    <property type="project" value="InterPro"/>
</dbReference>
<accession>A0A8R1UL45</accession>
<dbReference type="GO" id="GO:0003700">
    <property type="term" value="F:DNA-binding transcription factor activity"/>
    <property type="evidence" value="ECO:0000318"/>
    <property type="project" value="GO_Central"/>
</dbReference>
<dbReference type="InterPro" id="IPR035500">
    <property type="entry name" value="NHR-like_dom_sf"/>
</dbReference>
<organism evidence="2 3">
    <name type="scientific">Pristionchus pacificus</name>
    <name type="common">Parasitic nematode worm</name>
    <dbReference type="NCBI Taxonomy" id="54126"/>
    <lineage>
        <taxon>Eukaryota</taxon>
        <taxon>Metazoa</taxon>
        <taxon>Ecdysozoa</taxon>
        <taxon>Nematoda</taxon>
        <taxon>Chromadorea</taxon>
        <taxon>Rhabditida</taxon>
        <taxon>Rhabditina</taxon>
        <taxon>Diplogasteromorpha</taxon>
        <taxon>Diplogasteroidea</taxon>
        <taxon>Neodiplogasteridae</taxon>
        <taxon>Pristionchus</taxon>
    </lineage>
</organism>
<dbReference type="InterPro" id="IPR000536">
    <property type="entry name" value="Nucl_hrmn_rcpt_lig-bd"/>
</dbReference>
<dbReference type="Gene3D" id="3.30.50.10">
    <property type="entry name" value="Erythroid Transcription Factor GATA-1, subunit A"/>
    <property type="match status" value="1"/>
</dbReference>
<dbReference type="PRINTS" id="PR00047">
    <property type="entry name" value="STROIDFINGER"/>
</dbReference>
<gene>
    <name evidence="2" type="primary">WBGene00205454</name>
</gene>
<dbReference type="GO" id="GO:0005634">
    <property type="term" value="C:nucleus"/>
    <property type="evidence" value="ECO:0000318"/>
    <property type="project" value="GO_Central"/>
</dbReference>
<dbReference type="InterPro" id="IPR001628">
    <property type="entry name" value="Znf_hrmn_rcpt"/>
</dbReference>
<dbReference type="GO" id="GO:0008270">
    <property type="term" value="F:zinc ion binding"/>
    <property type="evidence" value="ECO:0007669"/>
    <property type="project" value="InterPro"/>
</dbReference>
<sequence length="362" mass="40300">MLMSQGANAVIRDCLVCGSRTNGVHLGVDVCRACAVFYRRVMRKKQKTCRSLCSGGRTLNCSKCRLARLQHIFQTAGKTVVSSPVPVVHCAREDDRIILASMSGCNSKDRYATQLTIASTQDQQSTPLLARVRAAYEKMSYGRLMGELCARKIAPSPMCISSAKHPVYPATFGTMHHANRLLIACLAEFAACSFPEFNGLDDSQRWAVLAKFMYAFRTLDNSFRASRHLADWPNRLIAHSFDHKYVQCRRIVERANPSEEEFIALLILLFWTTNGLSSSDELTRLSDMYRGQIFQELHTYYSYGSRDTLGRRQPLLTCSKVFDPPPNAAGRKTGESMKEGGRAVKAGGRRGPIDLPGGGRMP</sequence>
<reference evidence="2" key="2">
    <citation type="submission" date="2022-06" db="UniProtKB">
        <authorList>
            <consortium name="EnsemblMetazoa"/>
        </authorList>
    </citation>
    <scope>IDENTIFICATION</scope>
    <source>
        <strain evidence="2">PS312</strain>
    </source>
</reference>
<evidence type="ECO:0000256" key="1">
    <source>
        <dbReference type="SAM" id="MobiDB-lite"/>
    </source>
</evidence>
<dbReference type="SUPFAM" id="SSF57716">
    <property type="entry name" value="Glucocorticoid receptor-like (DNA-binding domain)"/>
    <property type="match status" value="1"/>
</dbReference>
<evidence type="ECO:0000313" key="2">
    <source>
        <dbReference type="EnsemblMetazoa" id="PPA32593.1"/>
    </source>
</evidence>